<dbReference type="GO" id="GO:0048027">
    <property type="term" value="F:mRNA 5'-UTR binding"/>
    <property type="evidence" value="ECO:0007669"/>
    <property type="project" value="UniProtKB-UniRule"/>
</dbReference>
<organism evidence="6 7">
    <name type="scientific">Methylobacterium aquaticum</name>
    <dbReference type="NCBI Taxonomy" id="270351"/>
    <lineage>
        <taxon>Bacteria</taxon>
        <taxon>Pseudomonadati</taxon>
        <taxon>Pseudomonadota</taxon>
        <taxon>Alphaproteobacteria</taxon>
        <taxon>Hyphomicrobiales</taxon>
        <taxon>Methylobacteriaceae</taxon>
        <taxon>Methylobacterium</taxon>
    </lineage>
</organism>
<evidence type="ECO:0000256" key="5">
    <source>
        <dbReference type="SAM" id="MobiDB-lite"/>
    </source>
</evidence>
<dbReference type="GO" id="GO:1902209">
    <property type="term" value="P:negative regulation of bacterial-type flagellum assembly"/>
    <property type="evidence" value="ECO:0007669"/>
    <property type="project" value="UniProtKB-UniRule"/>
</dbReference>
<evidence type="ECO:0000256" key="2">
    <source>
        <dbReference type="ARBA" id="ARBA00022795"/>
    </source>
</evidence>
<dbReference type="Proteomes" id="UP000061432">
    <property type="component" value="Chromosome"/>
</dbReference>
<dbReference type="EMBL" id="AP014704">
    <property type="protein sequence ID" value="BAQ44645.1"/>
    <property type="molecule type" value="Genomic_DNA"/>
</dbReference>
<dbReference type="KEGG" id="maqu:Maq22A_c06485"/>
<accession>A0A0C6FPN9</accession>
<keyword evidence="6" id="KW-0969">Cilium</keyword>
<keyword evidence="6" id="KW-0966">Cell projection</keyword>
<evidence type="ECO:0000313" key="6">
    <source>
        <dbReference type="EMBL" id="BAQ44645.1"/>
    </source>
</evidence>
<dbReference type="GO" id="GO:0044781">
    <property type="term" value="P:bacterial-type flagellum organization"/>
    <property type="evidence" value="ECO:0007669"/>
    <property type="project" value="UniProtKB-KW"/>
</dbReference>
<feature type="compositionally biased region" description="Low complexity" evidence="5">
    <location>
        <begin position="151"/>
        <end position="162"/>
    </location>
</feature>
<reference evidence="6 7" key="1">
    <citation type="journal article" date="2015" name="Genome Announc.">
        <title>Complete Genome Sequence of Methylobacterium aquaticum Strain 22A, Isolated from Racomitrium japonicum Moss.</title>
        <authorList>
            <person name="Tani A."/>
            <person name="Ogura Y."/>
            <person name="Hayashi T."/>
            <person name="Kimbara K."/>
        </authorList>
    </citation>
    <scope>NUCLEOTIDE SEQUENCE [LARGE SCALE GENOMIC DNA]</scope>
    <source>
        <strain evidence="6 7">MA-22A</strain>
    </source>
</reference>
<evidence type="ECO:0000256" key="3">
    <source>
        <dbReference type="ARBA" id="ARBA00022884"/>
    </source>
</evidence>
<name>A0A0C6FPN9_9HYPH</name>
<evidence type="ECO:0000256" key="1">
    <source>
        <dbReference type="ARBA" id="ARBA00022491"/>
    </source>
</evidence>
<keyword evidence="1 4" id="KW-0678">Repressor</keyword>
<gene>
    <name evidence="4" type="primary">flbT</name>
    <name evidence="6" type="ORF">Maq22A_c06485</name>
</gene>
<feature type="compositionally biased region" description="Basic and acidic residues" evidence="5">
    <location>
        <begin position="166"/>
        <end position="176"/>
    </location>
</feature>
<feature type="region of interest" description="Disordered" evidence="5">
    <location>
        <begin position="146"/>
        <end position="184"/>
    </location>
</feature>
<dbReference type="GO" id="GO:0006402">
    <property type="term" value="P:mRNA catabolic process"/>
    <property type="evidence" value="ECO:0007669"/>
    <property type="project" value="InterPro"/>
</dbReference>
<dbReference type="Pfam" id="PF07378">
    <property type="entry name" value="FlbT"/>
    <property type="match status" value="1"/>
</dbReference>
<dbReference type="STRING" id="270351.Maq22A_c06485"/>
<proteinExistence type="inferred from homology"/>
<evidence type="ECO:0000313" key="7">
    <source>
        <dbReference type="Proteomes" id="UP000061432"/>
    </source>
</evidence>
<dbReference type="PATRIC" id="fig|270351.10.peg.1235"/>
<dbReference type="InterPro" id="IPR009967">
    <property type="entry name" value="Flagellum_FlbT"/>
</dbReference>
<evidence type="ECO:0000256" key="4">
    <source>
        <dbReference type="HAMAP-Rule" id="MF_00783"/>
    </source>
</evidence>
<dbReference type="AlphaFoldDB" id="A0A0C6FPN9"/>
<protein>
    <recommendedName>
        <fullName evidence="4">Probable flagellum biosynthesis repressor protein FlbT</fullName>
    </recommendedName>
</protein>
<keyword evidence="3 4" id="KW-0694">RNA-binding</keyword>
<dbReference type="NCBIfam" id="NF001995">
    <property type="entry name" value="PRK00794.1-1"/>
    <property type="match status" value="1"/>
</dbReference>
<comment type="function">
    <text evidence="4">Has a post-transcriptional repressor function in flagellum biogenesis. Associates with the 5'-UTR of fljK mRNA and promotes its degradation.</text>
</comment>
<comment type="similarity">
    <text evidence="4">Belongs to the FlbT family.</text>
</comment>
<reference evidence="7" key="2">
    <citation type="submission" date="2015-01" db="EMBL/GenBank/DDBJ databases">
        <title>Complete genome sequence of Methylobacterium aquaticum strain 22A.</title>
        <authorList>
            <person name="Tani A."/>
            <person name="Ogura Y."/>
            <person name="Hayashi T."/>
        </authorList>
    </citation>
    <scope>NUCLEOTIDE SEQUENCE [LARGE SCALE GENOMIC DNA]</scope>
    <source>
        <strain evidence="7">MA-22A</strain>
    </source>
</reference>
<keyword evidence="6" id="KW-0282">Flagellum</keyword>
<sequence length="198" mass="20937">MSRTMRLSLRAGERIYINGAVLRVDRKVAIELMNDATFLLESHVLQAEEATTPLRQLYFAAQTLLIEPAKAQAARALYDGIRDGLLAATGEPALREGLASADALVAAGRLFEALKMIRGLYPLEAALLAADAAAFADPAALADPVPPAAPAPAQLPTLSALGRRPRGVERPRERPLRRPPVAGRLAAAAALPALDPEA</sequence>
<dbReference type="HAMAP" id="MF_00783">
    <property type="entry name" value="FlbT"/>
    <property type="match status" value="1"/>
</dbReference>
<keyword evidence="2 4" id="KW-1005">Bacterial flagellum biogenesis</keyword>